<gene>
    <name evidence="1" type="ORF">C4520_11685</name>
</gene>
<dbReference type="AlphaFoldDB" id="A0A3A4NLZ9"/>
<reference evidence="1 2" key="1">
    <citation type="journal article" date="2017" name="ISME J.">
        <title>Energy and carbon metabolisms in a deep terrestrial subsurface fluid microbial community.</title>
        <authorList>
            <person name="Momper L."/>
            <person name="Jungbluth S.P."/>
            <person name="Lee M.D."/>
            <person name="Amend J.P."/>
        </authorList>
    </citation>
    <scope>NUCLEOTIDE SEQUENCE [LARGE SCALE GENOMIC DNA]</scope>
    <source>
        <strain evidence="1">SURF_5</strain>
    </source>
</reference>
<dbReference type="EMBL" id="QZKU01000079">
    <property type="protein sequence ID" value="RJP20122.1"/>
    <property type="molecule type" value="Genomic_DNA"/>
</dbReference>
<proteinExistence type="predicted"/>
<evidence type="ECO:0000313" key="2">
    <source>
        <dbReference type="Proteomes" id="UP000265882"/>
    </source>
</evidence>
<protein>
    <submittedName>
        <fullName evidence="1">Uncharacterized protein</fullName>
    </submittedName>
</protein>
<name>A0A3A4NLZ9_ABYX5</name>
<evidence type="ECO:0000313" key="1">
    <source>
        <dbReference type="EMBL" id="RJP20122.1"/>
    </source>
</evidence>
<accession>A0A3A4NLZ9</accession>
<dbReference type="Proteomes" id="UP000265882">
    <property type="component" value="Unassembled WGS sequence"/>
</dbReference>
<comment type="caution">
    <text evidence="1">The sequence shown here is derived from an EMBL/GenBank/DDBJ whole genome shotgun (WGS) entry which is preliminary data.</text>
</comment>
<organism evidence="1 2">
    <name type="scientific">Abyssobacteria bacterium (strain SURF_5)</name>
    <dbReference type="NCBI Taxonomy" id="2093360"/>
    <lineage>
        <taxon>Bacteria</taxon>
        <taxon>Pseudomonadati</taxon>
        <taxon>Candidatus Hydrogenedentota</taxon>
        <taxon>Candidatus Abyssobacteria</taxon>
    </lineage>
</organism>
<sequence length="75" mass="9203">MLTADSGKANNIKDASNRKLCKTKTSDQISFHKVPRNENTLFQNNFQKRNMRYFHIVRVQWRYTRKKKKRFLNRR</sequence>